<dbReference type="AlphaFoldDB" id="A0A4Q7N3H1"/>
<dbReference type="PANTHER" id="PTHR30273:SF2">
    <property type="entry name" value="PROTEIN FECR"/>
    <property type="match status" value="1"/>
</dbReference>
<feature type="domain" description="Protein FecR C-terminal" evidence="2">
    <location>
        <begin position="321"/>
        <end position="386"/>
    </location>
</feature>
<comment type="caution">
    <text evidence="3">The sequence shown here is derived from an EMBL/GenBank/DDBJ whole genome shotgun (WGS) entry which is preliminary data.</text>
</comment>
<sequence length="389" mass="43170">MNERLLLLLQKVRDKNATDTEHAELLAMIAADEPGDTGAIINQFHNWQSADAESYSVEEMDSLFAGIITADKAIPVRKLSYRKWAAAAAVLLLLTTSVYFWLNDNKDQVAITETPVEILPGRDGAVLTLADGREVVLDSLGNGVVAHQNGIQVLLKDGQLSYDPVKMENGQVQFNTMTVPRGRQFRLQLPDGTNVWLNSASSIRYPVVFTGAERKIAITGEAYFEVAKYPDKPFMVTVNNKARVEVLGTHFNINAYDNEDSIHTTLLEGAVRVHNRSNRNLLLKPGQQAVIPANQDGAAVGIALVKNVNLEKVMAWRNGLFNFEGASLQEVLKQLERWYDIEPVFQHGIPDIRFSGEMTRDMPLSGLLIGLERSGVRLRLEGKKLLVLP</sequence>
<proteinExistence type="predicted"/>
<evidence type="ECO:0000313" key="4">
    <source>
        <dbReference type="Proteomes" id="UP000293874"/>
    </source>
</evidence>
<keyword evidence="4" id="KW-1185">Reference proteome</keyword>
<dbReference type="Gene3D" id="2.60.120.1440">
    <property type="match status" value="1"/>
</dbReference>
<dbReference type="GO" id="GO:0016989">
    <property type="term" value="F:sigma factor antagonist activity"/>
    <property type="evidence" value="ECO:0007669"/>
    <property type="project" value="TreeGrafter"/>
</dbReference>
<dbReference type="InterPro" id="IPR032508">
    <property type="entry name" value="FecR_C"/>
</dbReference>
<dbReference type="OrthoDB" id="646755at2"/>
<evidence type="ECO:0000313" key="3">
    <source>
        <dbReference type="EMBL" id="RZS75108.1"/>
    </source>
</evidence>
<evidence type="ECO:0000259" key="1">
    <source>
        <dbReference type="Pfam" id="PF04773"/>
    </source>
</evidence>
<accession>A0A4Q7N3H1</accession>
<organism evidence="3 4">
    <name type="scientific">Pseudobacter ginsenosidimutans</name>
    <dbReference type="NCBI Taxonomy" id="661488"/>
    <lineage>
        <taxon>Bacteria</taxon>
        <taxon>Pseudomonadati</taxon>
        <taxon>Bacteroidota</taxon>
        <taxon>Chitinophagia</taxon>
        <taxon>Chitinophagales</taxon>
        <taxon>Chitinophagaceae</taxon>
        <taxon>Pseudobacter</taxon>
    </lineage>
</organism>
<dbReference type="Gene3D" id="3.55.50.30">
    <property type="match status" value="1"/>
</dbReference>
<evidence type="ECO:0000259" key="2">
    <source>
        <dbReference type="Pfam" id="PF16344"/>
    </source>
</evidence>
<dbReference type="RefSeq" id="WP_130539509.1">
    <property type="nucleotide sequence ID" value="NZ_CP042431.1"/>
</dbReference>
<gene>
    <name evidence="3" type="ORF">EV199_0969</name>
</gene>
<dbReference type="InterPro" id="IPR006860">
    <property type="entry name" value="FecR"/>
</dbReference>
<dbReference type="InterPro" id="IPR012373">
    <property type="entry name" value="Ferrdict_sens_TM"/>
</dbReference>
<feature type="domain" description="FecR protein" evidence="1">
    <location>
        <begin position="176"/>
        <end position="272"/>
    </location>
</feature>
<dbReference type="EMBL" id="SGXA01000001">
    <property type="protein sequence ID" value="RZS75108.1"/>
    <property type="molecule type" value="Genomic_DNA"/>
</dbReference>
<dbReference type="PANTHER" id="PTHR30273">
    <property type="entry name" value="PERIPLASMIC SIGNAL SENSOR AND SIGMA FACTOR ACTIVATOR FECR-RELATED"/>
    <property type="match status" value="1"/>
</dbReference>
<reference evidence="3 4" key="1">
    <citation type="submission" date="2019-02" db="EMBL/GenBank/DDBJ databases">
        <title>Genomic Encyclopedia of Type Strains, Phase IV (KMG-IV): sequencing the most valuable type-strain genomes for metagenomic binning, comparative biology and taxonomic classification.</title>
        <authorList>
            <person name="Goeker M."/>
        </authorList>
    </citation>
    <scope>NUCLEOTIDE SEQUENCE [LARGE SCALE GENOMIC DNA]</scope>
    <source>
        <strain evidence="3 4">DSM 18116</strain>
    </source>
</reference>
<dbReference type="Pfam" id="PF04773">
    <property type="entry name" value="FecR"/>
    <property type="match status" value="1"/>
</dbReference>
<dbReference type="FunFam" id="2.60.120.1440:FF:000001">
    <property type="entry name" value="Putative anti-sigma factor"/>
    <property type="match status" value="1"/>
</dbReference>
<protein>
    <submittedName>
        <fullName evidence="3">FecR family protein</fullName>
    </submittedName>
</protein>
<dbReference type="Proteomes" id="UP000293874">
    <property type="component" value="Unassembled WGS sequence"/>
</dbReference>
<dbReference type="Pfam" id="PF16344">
    <property type="entry name" value="FecR_C"/>
    <property type="match status" value="1"/>
</dbReference>
<name>A0A4Q7N3H1_9BACT</name>